<proteinExistence type="predicted"/>
<comment type="caution">
    <text evidence="1">The sequence shown here is derived from an EMBL/GenBank/DDBJ whole genome shotgun (WGS) entry which is preliminary data.</text>
</comment>
<sequence>SEDSTHAFEVPHFDTDDDLDPEDLDIQRCIICGEIEKTFVILLNTVRDLTQHRSSSYPKEFVILPNTVRHLTQHLSSSHPRSSCPAPFVVFGISTVRHLSQHRSSALPSTRIVVALTLRFVVLPLLTFAPSCRHRSSP</sequence>
<evidence type="ECO:0000313" key="2">
    <source>
        <dbReference type="Proteomes" id="UP000499080"/>
    </source>
</evidence>
<reference evidence="1 2" key="1">
    <citation type="journal article" date="2019" name="Sci. Rep.">
        <title>Orb-weaving spider Araneus ventricosus genome elucidates the spidroin gene catalogue.</title>
        <authorList>
            <person name="Kono N."/>
            <person name="Nakamura H."/>
            <person name="Ohtoshi R."/>
            <person name="Moran D.A.P."/>
            <person name="Shinohara A."/>
            <person name="Yoshida Y."/>
            <person name="Fujiwara M."/>
            <person name="Mori M."/>
            <person name="Tomita M."/>
            <person name="Arakawa K."/>
        </authorList>
    </citation>
    <scope>NUCLEOTIDE SEQUENCE [LARGE SCALE GENOMIC DNA]</scope>
</reference>
<dbReference type="Proteomes" id="UP000499080">
    <property type="component" value="Unassembled WGS sequence"/>
</dbReference>
<protein>
    <submittedName>
        <fullName evidence="1">Uncharacterized protein</fullName>
    </submittedName>
</protein>
<name>A0A4Y2BAH8_ARAVE</name>
<accession>A0A4Y2BAH8</accession>
<gene>
    <name evidence="1" type="ORF">AVEN_225775_1</name>
</gene>
<keyword evidence="2" id="KW-1185">Reference proteome</keyword>
<dbReference type="EMBL" id="BGPR01000064">
    <property type="protein sequence ID" value="GBL89220.1"/>
    <property type="molecule type" value="Genomic_DNA"/>
</dbReference>
<dbReference type="AlphaFoldDB" id="A0A4Y2BAH8"/>
<feature type="non-terminal residue" evidence="1">
    <location>
        <position position="1"/>
    </location>
</feature>
<evidence type="ECO:0000313" key="1">
    <source>
        <dbReference type="EMBL" id="GBL89220.1"/>
    </source>
</evidence>
<organism evidence="1 2">
    <name type="scientific">Araneus ventricosus</name>
    <name type="common">Orbweaver spider</name>
    <name type="synonym">Epeira ventricosa</name>
    <dbReference type="NCBI Taxonomy" id="182803"/>
    <lineage>
        <taxon>Eukaryota</taxon>
        <taxon>Metazoa</taxon>
        <taxon>Ecdysozoa</taxon>
        <taxon>Arthropoda</taxon>
        <taxon>Chelicerata</taxon>
        <taxon>Arachnida</taxon>
        <taxon>Araneae</taxon>
        <taxon>Araneomorphae</taxon>
        <taxon>Entelegynae</taxon>
        <taxon>Araneoidea</taxon>
        <taxon>Araneidae</taxon>
        <taxon>Araneus</taxon>
    </lineage>
</organism>